<name>A0A1X7AJK5_9GAMM</name>
<evidence type="ECO:0000256" key="3">
    <source>
        <dbReference type="ARBA" id="ARBA00023125"/>
    </source>
</evidence>
<dbReference type="InterPro" id="IPR009057">
    <property type="entry name" value="Homeodomain-like_sf"/>
</dbReference>
<reference evidence="7 8" key="1">
    <citation type="submission" date="2017-03" db="EMBL/GenBank/DDBJ databases">
        <authorList>
            <person name="Afonso C.L."/>
            <person name="Miller P.J."/>
            <person name="Scott M.A."/>
            <person name="Spackman E."/>
            <person name="Goraichik I."/>
            <person name="Dimitrov K.M."/>
            <person name="Suarez D.L."/>
            <person name="Swayne D.E."/>
        </authorList>
    </citation>
    <scope>NUCLEOTIDE SEQUENCE [LARGE SCALE GENOMIC DNA]</scope>
    <source>
        <strain evidence="7">SB41UT1</strain>
    </source>
</reference>
<sequence length="258" mass="29059">MLTLDQIFSLLQESSQPVVPIASDYPAGYKTPWHSDTLGQLTGILSGSQIVATEQGTWVVPPQRAVWIPAHQPHQVEVTKSALRCDLFITPEMSRSLPSRVTVMQISPLVRELILEIMKLPRPYDEKGAHGRLIQVLLDQLIESPVDPLYLPFTSELRLKGILDFYYDNPSDNRSLQDWADTLGMSVRTLSRLFESQLGMNYTTCRQQIRLLMAVRKLSEGASASRVALEVGFQSQSSFTALFRRTFGVTPKQYFTVS</sequence>
<keyword evidence="3" id="KW-0238">DNA-binding</keyword>
<dbReference type="Pfam" id="PF02311">
    <property type="entry name" value="AraC_binding"/>
    <property type="match status" value="1"/>
</dbReference>
<dbReference type="InterPro" id="IPR014710">
    <property type="entry name" value="RmlC-like_jellyroll"/>
</dbReference>
<dbReference type="EMBL" id="FWPT01000005">
    <property type="protein sequence ID" value="SMA46945.1"/>
    <property type="molecule type" value="Genomic_DNA"/>
</dbReference>
<dbReference type="GO" id="GO:0043565">
    <property type="term" value="F:sequence-specific DNA binding"/>
    <property type="evidence" value="ECO:0007669"/>
    <property type="project" value="InterPro"/>
</dbReference>
<dbReference type="InterPro" id="IPR011051">
    <property type="entry name" value="RmlC_Cupin_sf"/>
</dbReference>
<dbReference type="PRINTS" id="PR00032">
    <property type="entry name" value="HTHARAC"/>
</dbReference>
<evidence type="ECO:0000256" key="2">
    <source>
        <dbReference type="ARBA" id="ARBA00023015"/>
    </source>
</evidence>
<dbReference type="PANTHER" id="PTHR11019">
    <property type="entry name" value="HTH-TYPE TRANSCRIPTIONAL REGULATOR NIMR"/>
    <property type="match status" value="1"/>
</dbReference>
<evidence type="ECO:0000256" key="1">
    <source>
        <dbReference type="ARBA" id="ARBA00022491"/>
    </source>
</evidence>
<dbReference type="Proteomes" id="UP000196573">
    <property type="component" value="Unassembled WGS sequence"/>
</dbReference>
<dbReference type="SMART" id="SM00342">
    <property type="entry name" value="HTH_ARAC"/>
    <property type="match status" value="1"/>
</dbReference>
<gene>
    <name evidence="7" type="primary">ripA</name>
    <name evidence="7" type="ORF">EHSB41UT_02256</name>
</gene>
<dbReference type="Pfam" id="PF12833">
    <property type="entry name" value="HTH_18"/>
    <property type="match status" value="1"/>
</dbReference>
<feature type="domain" description="HTH araC/xylS-type" evidence="6">
    <location>
        <begin position="160"/>
        <end position="257"/>
    </location>
</feature>
<organism evidence="7 8">
    <name type="scientific">Parendozoicomonas haliclonae</name>
    <dbReference type="NCBI Taxonomy" id="1960125"/>
    <lineage>
        <taxon>Bacteria</taxon>
        <taxon>Pseudomonadati</taxon>
        <taxon>Pseudomonadota</taxon>
        <taxon>Gammaproteobacteria</taxon>
        <taxon>Oceanospirillales</taxon>
        <taxon>Endozoicomonadaceae</taxon>
        <taxon>Parendozoicomonas</taxon>
    </lineage>
</organism>
<proteinExistence type="predicted"/>
<dbReference type="RefSeq" id="WP_087109900.1">
    <property type="nucleotide sequence ID" value="NZ_CBCSCN010000003.1"/>
</dbReference>
<protein>
    <submittedName>
        <fullName evidence="7">HTH-type transcriptional repressor of iron protein A</fullName>
    </submittedName>
</protein>
<dbReference type="PROSITE" id="PS01124">
    <property type="entry name" value="HTH_ARAC_FAMILY_2"/>
    <property type="match status" value="1"/>
</dbReference>
<dbReference type="OrthoDB" id="5949386at2"/>
<dbReference type="SUPFAM" id="SSF51182">
    <property type="entry name" value="RmlC-like cupins"/>
    <property type="match status" value="1"/>
</dbReference>
<dbReference type="InterPro" id="IPR003313">
    <property type="entry name" value="AraC-bd"/>
</dbReference>
<dbReference type="CDD" id="cd06124">
    <property type="entry name" value="cupin_NimR-like_N"/>
    <property type="match status" value="1"/>
</dbReference>
<dbReference type="Gene3D" id="2.60.120.10">
    <property type="entry name" value="Jelly Rolls"/>
    <property type="match status" value="1"/>
</dbReference>
<dbReference type="SUPFAM" id="SSF46689">
    <property type="entry name" value="Homeodomain-like"/>
    <property type="match status" value="1"/>
</dbReference>
<dbReference type="AlphaFoldDB" id="A0A1X7AJK5"/>
<dbReference type="FunFam" id="1.10.10.60:FF:000132">
    <property type="entry name" value="AraC family transcriptional regulator"/>
    <property type="match status" value="1"/>
</dbReference>
<keyword evidence="5" id="KW-0804">Transcription</keyword>
<keyword evidence="4" id="KW-0010">Activator</keyword>
<evidence type="ECO:0000313" key="7">
    <source>
        <dbReference type="EMBL" id="SMA46945.1"/>
    </source>
</evidence>
<dbReference type="PANTHER" id="PTHR11019:SF159">
    <property type="entry name" value="TRANSCRIPTIONAL REGULATOR-RELATED"/>
    <property type="match status" value="1"/>
</dbReference>
<dbReference type="Gene3D" id="1.10.10.60">
    <property type="entry name" value="Homeodomain-like"/>
    <property type="match status" value="1"/>
</dbReference>
<evidence type="ECO:0000256" key="5">
    <source>
        <dbReference type="ARBA" id="ARBA00023163"/>
    </source>
</evidence>
<evidence type="ECO:0000259" key="6">
    <source>
        <dbReference type="PROSITE" id="PS01124"/>
    </source>
</evidence>
<evidence type="ECO:0000313" key="8">
    <source>
        <dbReference type="Proteomes" id="UP000196573"/>
    </source>
</evidence>
<keyword evidence="2" id="KW-0805">Transcription regulation</keyword>
<dbReference type="InterPro" id="IPR018060">
    <property type="entry name" value="HTH_AraC"/>
</dbReference>
<keyword evidence="8" id="KW-1185">Reference proteome</keyword>
<dbReference type="GO" id="GO:0003700">
    <property type="term" value="F:DNA-binding transcription factor activity"/>
    <property type="evidence" value="ECO:0007669"/>
    <property type="project" value="InterPro"/>
</dbReference>
<dbReference type="InterPro" id="IPR020449">
    <property type="entry name" value="Tscrpt_reg_AraC-type_HTH"/>
</dbReference>
<evidence type="ECO:0000256" key="4">
    <source>
        <dbReference type="ARBA" id="ARBA00023159"/>
    </source>
</evidence>
<keyword evidence="1" id="KW-0678">Repressor</keyword>
<accession>A0A1X7AJK5</accession>